<comment type="caution">
    <text evidence="2">The sequence shown here is derived from an EMBL/GenBank/DDBJ whole genome shotgun (WGS) entry which is preliminary data.</text>
</comment>
<sequence>MTCSRPWCRCGPVTGSWPRSAKMARRWTSTCGRSRASPTPSSRPPTAASRPGTGESPSDPAPGSPAR</sequence>
<proteinExistence type="predicted"/>
<protein>
    <submittedName>
        <fullName evidence="2">Uncharacterized protein</fullName>
    </submittedName>
</protein>
<name>A0ABV5G6V2_9MICC</name>
<keyword evidence="3" id="KW-1185">Reference proteome</keyword>
<dbReference type="Proteomes" id="UP001589575">
    <property type="component" value="Unassembled WGS sequence"/>
</dbReference>
<evidence type="ECO:0000313" key="2">
    <source>
        <dbReference type="EMBL" id="MFB9074669.1"/>
    </source>
</evidence>
<accession>A0ABV5G6V2</accession>
<feature type="compositionally biased region" description="Low complexity" evidence="1">
    <location>
        <begin position="33"/>
        <end position="51"/>
    </location>
</feature>
<evidence type="ECO:0000313" key="3">
    <source>
        <dbReference type="Proteomes" id="UP001589575"/>
    </source>
</evidence>
<dbReference type="EMBL" id="JBHMFI010000002">
    <property type="protein sequence ID" value="MFB9074669.1"/>
    <property type="molecule type" value="Genomic_DNA"/>
</dbReference>
<gene>
    <name evidence="2" type="ORF">ACFFX0_27165</name>
</gene>
<reference evidence="2 3" key="1">
    <citation type="submission" date="2024-09" db="EMBL/GenBank/DDBJ databases">
        <authorList>
            <person name="Sun Q."/>
            <person name="Mori K."/>
        </authorList>
    </citation>
    <scope>NUCLEOTIDE SEQUENCE [LARGE SCALE GENOMIC DNA]</scope>
    <source>
        <strain evidence="2 3">CCM 7609</strain>
    </source>
</reference>
<feature type="region of interest" description="Disordered" evidence="1">
    <location>
        <begin position="14"/>
        <end position="67"/>
    </location>
</feature>
<organism evidence="2 3">
    <name type="scientific">Citricoccus parietis</name>
    <dbReference type="NCBI Taxonomy" id="592307"/>
    <lineage>
        <taxon>Bacteria</taxon>
        <taxon>Bacillati</taxon>
        <taxon>Actinomycetota</taxon>
        <taxon>Actinomycetes</taxon>
        <taxon>Micrococcales</taxon>
        <taxon>Micrococcaceae</taxon>
        <taxon>Citricoccus</taxon>
    </lineage>
</organism>
<evidence type="ECO:0000256" key="1">
    <source>
        <dbReference type="SAM" id="MobiDB-lite"/>
    </source>
</evidence>